<name>A0A5C6CBY5_9BACT</name>
<protein>
    <recommendedName>
        <fullName evidence="1">DUF559 domain-containing protein</fullName>
    </recommendedName>
</protein>
<dbReference type="InterPro" id="IPR011335">
    <property type="entry name" value="Restrct_endonuc-II-like"/>
</dbReference>
<dbReference type="Proteomes" id="UP000319143">
    <property type="component" value="Unassembled WGS sequence"/>
</dbReference>
<proteinExistence type="predicted"/>
<reference evidence="2 3" key="1">
    <citation type="submission" date="2019-02" db="EMBL/GenBank/DDBJ databases">
        <title>Deep-cultivation of Planctomycetes and their phenomic and genomic characterization uncovers novel biology.</title>
        <authorList>
            <person name="Wiegand S."/>
            <person name="Jogler M."/>
            <person name="Boedeker C."/>
            <person name="Pinto D."/>
            <person name="Vollmers J."/>
            <person name="Rivas-Marin E."/>
            <person name="Kohn T."/>
            <person name="Peeters S.H."/>
            <person name="Heuer A."/>
            <person name="Rast P."/>
            <person name="Oberbeckmann S."/>
            <person name="Bunk B."/>
            <person name="Jeske O."/>
            <person name="Meyerdierks A."/>
            <person name="Storesund J.E."/>
            <person name="Kallscheuer N."/>
            <person name="Luecker S."/>
            <person name="Lage O.M."/>
            <person name="Pohl T."/>
            <person name="Merkel B.J."/>
            <person name="Hornburger P."/>
            <person name="Mueller R.-W."/>
            <person name="Bruemmer F."/>
            <person name="Labrenz M."/>
            <person name="Spormann A.M."/>
            <person name="Op Den Camp H."/>
            <person name="Overmann J."/>
            <person name="Amann R."/>
            <person name="Jetten M.S.M."/>
            <person name="Mascher T."/>
            <person name="Medema M.H."/>
            <person name="Devos D.P."/>
            <person name="Kaster A.-K."/>
            <person name="Ovreas L."/>
            <person name="Rohde M."/>
            <person name="Galperin M.Y."/>
            <person name="Jogler C."/>
        </authorList>
    </citation>
    <scope>NUCLEOTIDE SEQUENCE [LARGE SCALE GENOMIC DNA]</scope>
    <source>
        <strain evidence="2 3">Poly41</strain>
    </source>
</reference>
<sequence>MTKRNPIEDARELRKRQTEAEVLLWSMLRAKQVCGLKFRRQYPEPPYILDFACHAKKFAVEIDGGYHDDQYEKDQQRERYLIDKGWDIIRFPNEDVLGDVESVAIVIAKHLGLKYEFKKRPGGISSVLHRQRIHTDQEQRRPQP</sequence>
<comment type="caution">
    <text evidence="2">The sequence shown here is derived from an EMBL/GenBank/DDBJ whole genome shotgun (WGS) entry which is preliminary data.</text>
</comment>
<gene>
    <name evidence="2" type="ORF">Poly41_71690</name>
</gene>
<keyword evidence="3" id="KW-1185">Reference proteome</keyword>
<dbReference type="Pfam" id="PF04480">
    <property type="entry name" value="DUF559"/>
    <property type="match status" value="1"/>
</dbReference>
<feature type="domain" description="DUF559" evidence="1">
    <location>
        <begin position="8"/>
        <end position="110"/>
    </location>
</feature>
<dbReference type="InterPro" id="IPR047216">
    <property type="entry name" value="Endonuclease_DUF559_bact"/>
</dbReference>
<evidence type="ECO:0000313" key="2">
    <source>
        <dbReference type="EMBL" id="TWU20916.1"/>
    </source>
</evidence>
<dbReference type="Gene3D" id="3.40.960.10">
    <property type="entry name" value="VSR Endonuclease"/>
    <property type="match status" value="1"/>
</dbReference>
<dbReference type="OrthoDB" id="9798754at2"/>
<dbReference type="SUPFAM" id="SSF52980">
    <property type="entry name" value="Restriction endonuclease-like"/>
    <property type="match status" value="1"/>
</dbReference>
<dbReference type="AlphaFoldDB" id="A0A5C6CBY5"/>
<dbReference type="CDD" id="cd01038">
    <property type="entry name" value="Endonuclease_DUF559"/>
    <property type="match status" value="1"/>
</dbReference>
<dbReference type="PANTHER" id="PTHR38590:SF1">
    <property type="entry name" value="BLL0828 PROTEIN"/>
    <property type="match status" value="1"/>
</dbReference>
<dbReference type="InterPro" id="IPR007569">
    <property type="entry name" value="DUF559"/>
</dbReference>
<dbReference type="EMBL" id="SJPV01000060">
    <property type="protein sequence ID" value="TWU20916.1"/>
    <property type="molecule type" value="Genomic_DNA"/>
</dbReference>
<accession>A0A5C6CBY5</accession>
<evidence type="ECO:0000313" key="3">
    <source>
        <dbReference type="Proteomes" id="UP000319143"/>
    </source>
</evidence>
<evidence type="ECO:0000259" key="1">
    <source>
        <dbReference type="Pfam" id="PF04480"/>
    </source>
</evidence>
<dbReference type="PANTHER" id="PTHR38590">
    <property type="entry name" value="BLL0828 PROTEIN"/>
    <property type="match status" value="1"/>
</dbReference>
<organism evidence="2 3">
    <name type="scientific">Novipirellula artificiosorum</name>
    <dbReference type="NCBI Taxonomy" id="2528016"/>
    <lineage>
        <taxon>Bacteria</taxon>
        <taxon>Pseudomonadati</taxon>
        <taxon>Planctomycetota</taxon>
        <taxon>Planctomycetia</taxon>
        <taxon>Pirellulales</taxon>
        <taxon>Pirellulaceae</taxon>
        <taxon>Novipirellula</taxon>
    </lineage>
</organism>
<dbReference type="RefSeq" id="WP_146531774.1">
    <property type="nucleotide sequence ID" value="NZ_SJPV01000060.1"/>
</dbReference>